<evidence type="ECO:0000256" key="10">
    <source>
        <dbReference type="ARBA" id="ARBA00023163"/>
    </source>
</evidence>
<gene>
    <name evidence="16" type="ORF">M9458_007039</name>
</gene>
<evidence type="ECO:0000256" key="9">
    <source>
        <dbReference type="ARBA" id="ARBA00023159"/>
    </source>
</evidence>
<name>A0ABD0RIY5_CIRMR</name>
<keyword evidence="15" id="KW-0732">Signal</keyword>
<feature type="chain" id="PRO_5044877937" evidence="15">
    <location>
        <begin position="20"/>
        <end position="61"/>
    </location>
</feature>
<dbReference type="GO" id="GO:0000139">
    <property type="term" value="C:Golgi membrane"/>
    <property type="evidence" value="ECO:0007669"/>
    <property type="project" value="UniProtKB-SubCell"/>
</dbReference>
<evidence type="ECO:0000256" key="12">
    <source>
        <dbReference type="ARBA" id="ARBA00023221"/>
    </source>
</evidence>
<evidence type="ECO:0000256" key="11">
    <source>
        <dbReference type="ARBA" id="ARBA00023166"/>
    </source>
</evidence>
<evidence type="ECO:0000256" key="4">
    <source>
        <dbReference type="ARBA" id="ARBA00022548"/>
    </source>
</evidence>
<keyword evidence="4" id="KW-0153">Cholesterol metabolism</keyword>
<keyword evidence="10" id="KW-0804">Transcription</keyword>
<keyword evidence="9" id="KW-0010">Activator</keyword>
<keyword evidence="6" id="KW-0333">Golgi apparatus</keyword>
<comment type="subcellular location">
    <subcellularLocation>
        <location evidence="2">Cytoplasmic vesicle membrane</location>
    </subcellularLocation>
    <subcellularLocation>
        <location evidence="3">Golgi apparatus membrane</location>
    </subcellularLocation>
    <subcellularLocation>
        <location evidence="1">Nucleus</location>
    </subcellularLocation>
</comment>
<evidence type="ECO:0000256" key="15">
    <source>
        <dbReference type="SAM" id="SignalP"/>
    </source>
</evidence>
<dbReference type="EMBL" id="JAMKFB020000003">
    <property type="protein sequence ID" value="KAL0198499.1"/>
    <property type="molecule type" value="Genomic_DNA"/>
</dbReference>
<accession>A0ABD0RIY5</accession>
<dbReference type="PANTHER" id="PTHR46062:SF2">
    <property type="entry name" value="STEROL REGULATORY ELEMENT-BINDING PROTEIN 1"/>
    <property type="match status" value="1"/>
</dbReference>
<organism evidence="16 17">
    <name type="scientific">Cirrhinus mrigala</name>
    <name type="common">Mrigala</name>
    <dbReference type="NCBI Taxonomy" id="683832"/>
    <lineage>
        <taxon>Eukaryota</taxon>
        <taxon>Metazoa</taxon>
        <taxon>Chordata</taxon>
        <taxon>Craniata</taxon>
        <taxon>Vertebrata</taxon>
        <taxon>Euteleostomi</taxon>
        <taxon>Actinopterygii</taxon>
        <taxon>Neopterygii</taxon>
        <taxon>Teleostei</taxon>
        <taxon>Ostariophysi</taxon>
        <taxon>Cypriniformes</taxon>
        <taxon>Cyprinidae</taxon>
        <taxon>Labeoninae</taxon>
        <taxon>Labeonini</taxon>
        <taxon>Cirrhinus</taxon>
    </lineage>
</organism>
<keyword evidence="13" id="KW-0539">Nucleus</keyword>
<sequence length="61" mass="6901">MVQLLLCDLLLVTRTNVWREQQVASQQSSPTAASPAELQGFQQDLSSLRKLAQSFRPAMRR</sequence>
<evidence type="ECO:0000313" key="17">
    <source>
        <dbReference type="Proteomes" id="UP001529510"/>
    </source>
</evidence>
<dbReference type="GO" id="GO:0003677">
    <property type="term" value="F:DNA binding"/>
    <property type="evidence" value="ECO:0007669"/>
    <property type="project" value="UniProtKB-KW"/>
</dbReference>
<dbReference type="AlphaFoldDB" id="A0ABD0RIY5"/>
<keyword evidence="11" id="KW-1207">Sterol metabolism</keyword>
<dbReference type="Proteomes" id="UP001529510">
    <property type="component" value="Unassembled WGS sequence"/>
</dbReference>
<feature type="non-terminal residue" evidence="16">
    <location>
        <position position="61"/>
    </location>
</feature>
<reference evidence="16 17" key="1">
    <citation type="submission" date="2024-05" db="EMBL/GenBank/DDBJ databases">
        <title>Genome sequencing and assembly of Indian major carp, Cirrhinus mrigala (Hamilton, 1822).</title>
        <authorList>
            <person name="Mohindra V."/>
            <person name="Chowdhury L.M."/>
            <person name="Lal K."/>
            <person name="Jena J.K."/>
        </authorList>
    </citation>
    <scope>NUCLEOTIDE SEQUENCE [LARGE SCALE GENOMIC DNA]</scope>
    <source>
        <strain evidence="16">CM1030</strain>
        <tissue evidence="16">Blood</tissue>
    </source>
</reference>
<feature type="signal peptide" evidence="15">
    <location>
        <begin position="1"/>
        <end position="19"/>
    </location>
</feature>
<evidence type="ECO:0000256" key="2">
    <source>
        <dbReference type="ARBA" id="ARBA00004156"/>
    </source>
</evidence>
<dbReference type="GO" id="GO:0008203">
    <property type="term" value="P:cholesterol metabolic process"/>
    <property type="evidence" value="ECO:0007669"/>
    <property type="project" value="UniProtKB-KW"/>
</dbReference>
<evidence type="ECO:0000256" key="1">
    <source>
        <dbReference type="ARBA" id="ARBA00004123"/>
    </source>
</evidence>
<proteinExistence type="predicted"/>
<dbReference type="GO" id="GO:0005634">
    <property type="term" value="C:nucleus"/>
    <property type="evidence" value="ECO:0007669"/>
    <property type="project" value="UniProtKB-SubCell"/>
</dbReference>
<dbReference type="PANTHER" id="PTHR46062">
    <property type="entry name" value="STEROL REGULATORY ELEMENT-BINDING PROTEIN"/>
    <property type="match status" value="1"/>
</dbReference>
<evidence type="ECO:0000256" key="14">
    <source>
        <dbReference type="ARBA" id="ARBA00023329"/>
    </source>
</evidence>
<keyword evidence="5" id="KW-0805">Transcription regulation</keyword>
<evidence type="ECO:0000256" key="6">
    <source>
        <dbReference type="ARBA" id="ARBA00023034"/>
    </source>
</evidence>
<keyword evidence="8" id="KW-0238">DNA-binding</keyword>
<keyword evidence="12" id="KW-0753">Steroid metabolism</keyword>
<evidence type="ECO:0000256" key="3">
    <source>
        <dbReference type="ARBA" id="ARBA00004394"/>
    </source>
</evidence>
<evidence type="ECO:0000256" key="7">
    <source>
        <dbReference type="ARBA" id="ARBA00023098"/>
    </source>
</evidence>
<evidence type="ECO:0000313" key="16">
    <source>
        <dbReference type="EMBL" id="KAL0198499.1"/>
    </source>
</evidence>
<keyword evidence="7" id="KW-0443">Lipid metabolism</keyword>
<evidence type="ECO:0000256" key="8">
    <source>
        <dbReference type="ARBA" id="ARBA00023125"/>
    </source>
</evidence>
<dbReference type="GO" id="GO:0030659">
    <property type="term" value="C:cytoplasmic vesicle membrane"/>
    <property type="evidence" value="ECO:0007669"/>
    <property type="project" value="UniProtKB-SubCell"/>
</dbReference>
<keyword evidence="17" id="KW-1185">Reference proteome</keyword>
<comment type="caution">
    <text evidence="16">The sequence shown here is derived from an EMBL/GenBank/DDBJ whole genome shotgun (WGS) entry which is preliminary data.</text>
</comment>
<keyword evidence="14" id="KW-0968">Cytoplasmic vesicle</keyword>
<evidence type="ECO:0000256" key="5">
    <source>
        <dbReference type="ARBA" id="ARBA00023015"/>
    </source>
</evidence>
<evidence type="ECO:0000256" key="13">
    <source>
        <dbReference type="ARBA" id="ARBA00023242"/>
    </source>
</evidence>
<protein>
    <submittedName>
        <fullName evidence="16">Uncharacterized protein</fullName>
    </submittedName>
</protein>